<dbReference type="Gene3D" id="1.10.10.10">
    <property type="entry name" value="Winged helix-like DNA-binding domain superfamily/Winged helix DNA-binding domain"/>
    <property type="match status" value="1"/>
</dbReference>
<evidence type="ECO:0000259" key="5">
    <source>
        <dbReference type="PROSITE" id="PS50931"/>
    </source>
</evidence>
<dbReference type="Pfam" id="PF00126">
    <property type="entry name" value="HTH_1"/>
    <property type="match status" value="1"/>
</dbReference>
<reference evidence="6 7" key="1">
    <citation type="submission" date="2019-02" db="EMBL/GenBank/DDBJ databases">
        <authorList>
            <person name="Li S.-H."/>
        </authorList>
    </citation>
    <scope>NUCLEOTIDE SEQUENCE [LARGE SCALE GENOMIC DNA]</scope>
    <source>
        <strain evidence="6 7">IMCC14385</strain>
    </source>
</reference>
<dbReference type="InterPro" id="IPR000847">
    <property type="entry name" value="LysR_HTH_N"/>
</dbReference>
<dbReference type="InterPro" id="IPR050389">
    <property type="entry name" value="LysR-type_TF"/>
</dbReference>
<dbReference type="CDD" id="cd08417">
    <property type="entry name" value="PBP2_Nitroaromatics_like"/>
    <property type="match status" value="1"/>
</dbReference>
<dbReference type="Pfam" id="PF03466">
    <property type="entry name" value="LysR_substrate"/>
    <property type="match status" value="1"/>
</dbReference>
<evidence type="ECO:0000256" key="1">
    <source>
        <dbReference type="ARBA" id="ARBA00009437"/>
    </source>
</evidence>
<dbReference type="OrthoDB" id="8720143at2"/>
<dbReference type="EMBL" id="CP036422">
    <property type="protein sequence ID" value="QFU75196.1"/>
    <property type="molecule type" value="Genomic_DNA"/>
</dbReference>
<comment type="similarity">
    <text evidence="1">Belongs to the LysR transcriptional regulatory family.</text>
</comment>
<evidence type="ECO:0000256" key="3">
    <source>
        <dbReference type="ARBA" id="ARBA00023125"/>
    </source>
</evidence>
<sequence length="299" mass="33946">MRLNRVDLNLFVVLDTIYTERNLTRSAEVLCVTQPTVSNALARLRKSFNDELFIRSPKGMVPTPLTENIIGRVRESLQMLETSVLEGDVFAPASCDRTFQLSMNDDTAATLLPELMETLAQQAPAMSLQNYLIRRRDLFSALASGQLDLAIDVIGRADPQLCHEPLFKERYVCLVRHDHPELGDSISLEKYLSMGHVHVSSRPSGLGVVDAELNRLGYQRDIRLRMQNHYTAPEVVSRTDLLLTAPSHWAHRTSLKALELPLVLPGLQLNLIWHRSADNDQASRWLRERVIEVYKNLSR</sequence>
<dbReference type="PANTHER" id="PTHR30118:SF15">
    <property type="entry name" value="TRANSCRIPTIONAL REGULATORY PROTEIN"/>
    <property type="match status" value="1"/>
</dbReference>
<evidence type="ECO:0000313" key="6">
    <source>
        <dbReference type="EMBL" id="QFU75196.1"/>
    </source>
</evidence>
<dbReference type="Proteomes" id="UP000326287">
    <property type="component" value="Chromosome"/>
</dbReference>
<protein>
    <submittedName>
        <fullName evidence="6">LysR family transcriptional regulator</fullName>
    </submittedName>
</protein>
<dbReference type="InterPro" id="IPR005119">
    <property type="entry name" value="LysR_subst-bd"/>
</dbReference>
<dbReference type="KEGG" id="halc:EY643_05770"/>
<dbReference type="GO" id="GO:0003677">
    <property type="term" value="F:DNA binding"/>
    <property type="evidence" value="ECO:0007669"/>
    <property type="project" value="UniProtKB-KW"/>
</dbReference>
<feature type="domain" description="HTH lysR-type" evidence="5">
    <location>
        <begin position="6"/>
        <end position="63"/>
    </location>
</feature>
<organism evidence="6 7">
    <name type="scientific">Halioglobus maricola</name>
    <dbReference type="NCBI Taxonomy" id="2601894"/>
    <lineage>
        <taxon>Bacteria</taxon>
        <taxon>Pseudomonadati</taxon>
        <taxon>Pseudomonadota</taxon>
        <taxon>Gammaproteobacteria</taxon>
        <taxon>Cellvibrionales</taxon>
        <taxon>Halieaceae</taxon>
        <taxon>Halioglobus</taxon>
    </lineage>
</organism>
<evidence type="ECO:0000256" key="4">
    <source>
        <dbReference type="ARBA" id="ARBA00023163"/>
    </source>
</evidence>
<dbReference type="PRINTS" id="PR00039">
    <property type="entry name" value="HTHLYSR"/>
</dbReference>
<dbReference type="RefSeq" id="WP_152661302.1">
    <property type="nucleotide sequence ID" value="NZ_CP036422.1"/>
</dbReference>
<dbReference type="AlphaFoldDB" id="A0A5P9NI44"/>
<dbReference type="InterPro" id="IPR036388">
    <property type="entry name" value="WH-like_DNA-bd_sf"/>
</dbReference>
<evidence type="ECO:0000256" key="2">
    <source>
        <dbReference type="ARBA" id="ARBA00023015"/>
    </source>
</evidence>
<keyword evidence="4" id="KW-0804">Transcription</keyword>
<dbReference type="PANTHER" id="PTHR30118">
    <property type="entry name" value="HTH-TYPE TRANSCRIPTIONAL REGULATOR LEUO-RELATED"/>
    <property type="match status" value="1"/>
</dbReference>
<gene>
    <name evidence="6" type="ORF">EY643_05770</name>
</gene>
<dbReference type="GO" id="GO:0003700">
    <property type="term" value="F:DNA-binding transcription factor activity"/>
    <property type="evidence" value="ECO:0007669"/>
    <property type="project" value="InterPro"/>
</dbReference>
<accession>A0A5P9NI44</accession>
<dbReference type="InterPro" id="IPR036390">
    <property type="entry name" value="WH_DNA-bd_sf"/>
</dbReference>
<proteinExistence type="inferred from homology"/>
<dbReference type="SUPFAM" id="SSF53850">
    <property type="entry name" value="Periplasmic binding protein-like II"/>
    <property type="match status" value="1"/>
</dbReference>
<dbReference type="SUPFAM" id="SSF46785">
    <property type="entry name" value="Winged helix' DNA-binding domain"/>
    <property type="match status" value="1"/>
</dbReference>
<keyword evidence="2" id="KW-0805">Transcription regulation</keyword>
<evidence type="ECO:0000313" key="7">
    <source>
        <dbReference type="Proteomes" id="UP000326287"/>
    </source>
</evidence>
<keyword evidence="7" id="KW-1185">Reference proteome</keyword>
<keyword evidence="3" id="KW-0238">DNA-binding</keyword>
<dbReference type="Gene3D" id="3.40.190.10">
    <property type="entry name" value="Periplasmic binding protein-like II"/>
    <property type="match status" value="2"/>
</dbReference>
<name>A0A5P9NI44_9GAMM</name>
<dbReference type="InterPro" id="IPR037402">
    <property type="entry name" value="YidZ_PBP2"/>
</dbReference>
<dbReference type="PROSITE" id="PS50931">
    <property type="entry name" value="HTH_LYSR"/>
    <property type="match status" value="1"/>
</dbReference>